<feature type="domain" description="EGF-like" evidence="17">
    <location>
        <begin position="89"/>
        <end position="126"/>
    </location>
</feature>
<protein>
    <recommendedName>
        <fullName evidence="17">EGF-like domain-containing protein</fullName>
    </recommendedName>
</protein>
<dbReference type="InterPro" id="IPR000800">
    <property type="entry name" value="Notch_dom"/>
</dbReference>
<feature type="region of interest" description="Disordered" evidence="14">
    <location>
        <begin position="1213"/>
        <end position="1254"/>
    </location>
</feature>
<accession>A0AA85JSF2</accession>
<keyword evidence="18" id="KW-1185">Reference proteome</keyword>
<feature type="chain" id="PRO_5044704907" description="EGF-like domain-containing protein" evidence="16">
    <location>
        <begin position="27"/>
        <end position="1254"/>
    </location>
</feature>
<keyword evidence="3 13" id="KW-0245">EGF-like domain</keyword>
<dbReference type="InterPro" id="IPR001881">
    <property type="entry name" value="EGF-like_Ca-bd_dom"/>
</dbReference>
<dbReference type="AlphaFoldDB" id="A0AA85JSF2"/>
<evidence type="ECO:0000256" key="1">
    <source>
        <dbReference type="ARBA" id="ARBA00004613"/>
    </source>
</evidence>
<feature type="disulfide bond" evidence="13">
    <location>
        <begin position="116"/>
        <end position="125"/>
    </location>
</feature>
<dbReference type="PROSITE" id="PS01186">
    <property type="entry name" value="EGF_2"/>
    <property type="match status" value="3"/>
</dbReference>
<evidence type="ECO:0000256" key="10">
    <source>
        <dbReference type="ARBA" id="ARBA00023180"/>
    </source>
</evidence>
<evidence type="ECO:0000256" key="7">
    <source>
        <dbReference type="ARBA" id="ARBA00022989"/>
    </source>
</evidence>
<keyword evidence="6" id="KW-0677">Repeat</keyword>
<dbReference type="SUPFAM" id="SSF48403">
    <property type="entry name" value="Ankyrin repeat"/>
    <property type="match status" value="1"/>
</dbReference>
<feature type="domain" description="EGF-like" evidence="17">
    <location>
        <begin position="37"/>
        <end position="87"/>
    </location>
</feature>
<evidence type="ECO:0000256" key="11">
    <source>
        <dbReference type="ARBA" id="ARBA00046288"/>
    </source>
</evidence>
<evidence type="ECO:0000313" key="20">
    <source>
        <dbReference type="WBParaSite" id="TREG1_38610.2"/>
    </source>
</evidence>
<dbReference type="WBParaSite" id="TREG1_38610.1">
    <property type="protein sequence ID" value="TREG1_38610.1"/>
    <property type="gene ID" value="TREG1_38610"/>
</dbReference>
<name>A0AA85JSF2_TRIRE</name>
<feature type="domain" description="EGF-like" evidence="17">
    <location>
        <begin position="127"/>
        <end position="164"/>
    </location>
</feature>
<feature type="repeat" description="ANK" evidence="12">
    <location>
        <begin position="1012"/>
        <end position="1044"/>
    </location>
</feature>
<feature type="repeat" description="ANK" evidence="12">
    <location>
        <begin position="1081"/>
        <end position="1113"/>
    </location>
</feature>
<keyword evidence="12" id="KW-0040">ANK repeat</keyword>
<feature type="domain" description="EGF-like" evidence="17">
    <location>
        <begin position="225"/>
        <end position="261"/>
    </location>
</feature>
<keyword evidence="4 15" id="KW-0812">Transmembrane</keyword>
<dbReference type="GO" id="GO:0045197">
    <property type="term" value="P:establishment or maintenance of epithelial cell apical/basal polarity"/>
    <property type="evidence" value="ECO:0007669"/>
    <property type="project" value="TreeGrafter"/>
</dbReference>
<feature type="compositionally biased region" description="Polar residues" evidence="14">
    <location>
        <begin position="1240"/>
        <end position="1254"/>
    </location>
</feature>
<evidence type="ECO:0000256" key="5">
    <source>
        <dbReference type="ARBA" id="ARBA00022729"/>
    </source>
</evidence>
<dbReference type="GO" id="GO:0005509">
    <property type="term" value="F:calcium ion binding"/>
    <property type="evidence" value="ECO:0007669"/>
    <property type="project" value="InterPro"/>
</dbReference>
<evidence type="ECO:0000256" key="2">
    <source>
        <dbReference type="ARBA" id="ARBA00022525"/>
    </source>
</evidence>
<evidence type="ECO:0000256" key="16">
    <source>
        <dbReference type="SAM" id="SignalP"/>
    </source>
</evidence>
<dbReference type="SMART" id="SM00004">
    <property type="entry name" value="NL"/>
    <property type="match status" value="2"/>
</dbReference>
<evidence type="ECO:0000259" key="17">
    <source>
        <dbReference type="PROSITE" id="PS50026"/>
    </source>
</evidence>
<comment type="caution">
    <text evidence="13">Lacks conserved residue(s) required for the propagation of feature annotation.</text>
</comment>
<dbReference type="GO" id="GO:0005886">
    <property type="term" value="C:plasma membrane"/>
    <property type="evidence" value="ECO:0007669"/>
    <property type="project" value="TreeGrafter"/>
</dbReference>
<dbReference type="PROSITE" id="PS50026">
    <property type="entry name" value="EGF_3"/>
    <property type="match status" value="4"/>
</dbReference>
<dbReference type="FunFam" id="2.10.25.10:FF:000045">
    <property type="entry name" value="Slit guidance ligand 2"/>
    <property type="match status" value="1"/>
</dbReference>
<dbReference type="InterPro" id="IPR051022">
    <property type="entry name" value="Notch_Cell-Fate_Det"/>
</dbReference>
<dbReference type="InterPro" id="IPR000742">
    <property type="entry name" value="EGF"/>
</dbReference>
<evidence type="ECO:0000256" key="12">
    <source>
        <dbReference type="PROSITE-ProRule" id="PRU00023"/>
    </source>
</evidence>
<feature type="disulfide bond" evidence="13">
    <location>
        <begin position="77"/>
        <end position="86"/>
    </location>
</feature>
<dbReference type="GO" id="GO:0007399">
    <property type="term" value="P:nervous system development"/>
    <property type="evidence" value="ECO:0007669"/>
    <property type="project" value="UniProtKB-ARBA"/>
</dbReference>
<dbReference type="InterPro" id="IPR002110">
    <property type="entry name" value="Ankyrin_rpt"/>
</dbReference>
<evidence type="ECO:0000256" key="3">
    <source>
        <dbReference type="ARBA" id="ARBA00022536"/>
    </source>
</evidence>
<dbReference type="FunFam" id="2.10.25.10:FF:000012">
    <property type="entry name" value="Delta-like protein"/>
    <property type="match status" value="1"/>
</dbReference>
<dbReference type="GO" id="GO:0007157">
    <property type="term" value="P:heterophilic cell-cell adhesion via plasma membrane cell adhesion molecules"/>
    <property type="evidence" value="ECO:0007669"/>
    <property type="project" value="TreeGrafter"/>
</dbReference>
<dbReference type="PROSITE" id="PS50297">
    <property type="entry name" value="ANK_REP_REGION"/>
    <property type="match status" value="1"/>
</dbReference>
<keyword evidence="2" id="KW-0964">Secreted</keyword>
<organism evidence="18 20">
    <name type="scientific">Trichobilharzia regenti</name>
    <name type="common">Nasal bird schistosome</name>
    <dbReference type="NCBI Taxonomy" id="157069"/>
    <lineage>
        <taxon>Eukaryota</taxon>
        <taxon>Metazoa</taxon>
        <taxon>Spiralia</taxon>
        <taxon>Lophotrochozoa</taxon>
        <taxon>Platyhelminthes</taxon>
        <taxon>Trematoda</taxon>
        <taxon>Digenea</taxon>
        <taxon>Strigeidida</taxon>
        <taxon>Schistosomatoidea</taxon>
        <taxon>Schistosomatidae</taxon>
        <taxon>Trichobilharzia</taxon>
    </lineage>
</organism>
<dbReference type="GO" id="GO:0005576">
    <property type="term" value="C:extracellular region"/>
    <property type="evidence" value="ECO:0007669"/>
    <property type="project" value="UniProtKB-SubCell"/>
</dbReference>
<dbReference type="Gene3D" id="4.10.470.20">
    <property type="match status" value="2"/>
</dbReference>
<reference evidence="19 20" key="2">
    <citation type="submission" date="2023-11" db="UniProtKB">
        <authorList>
            <consortium name="WormBaseParasite"/>
        </authorList>
    </citation>
    <scope>IDENTIFICATION</scope>
</reference>
<dbReference type="PROSITE" id="PS50088">
    <property type="entry name" value="ANK_REPEAT"/>
    <property type="match status" value="2"/>
</dbReference>
<keyword evidence="5 16" id="KW-0732">Signal</keyword>
<evidence type="ECO:0000256" key="6">
    <source>
        <dbReference type="ARBA" id="ARBA00022737"/>
    </source>
</evidence>
<dbReference type="SMART" id="SM00181">
    <property type="entry name" value="EGF"/>
    <property type="match status" value="5"/>
</dbReference>
<dbReference type="SMART" id="SM00248">
    <property type="entry name" value="ANK"/>
    <property type="match status" value="4"/>
</dbReference>
<evidence type="ECO:0000256" key="14">
    <source>
        <dbReference type="SAM" id="MobiDB-lite"/>
    </source>
</evidence>
<dbReference type="SUPFAM" id="SSF57196">
    <property type="entry name" value="EGF/Laminin"/>
    <property type="match status" value="4"/>
</dbReference>
<evidence type="ECO:0000256" key="15">
    <source>
        <dbReference type="SAM" id="Phobius"/>
    </source>
</evidence>
<dbReference type="GO" id="GO:0032991">
    <property type="term" value="C:protein-containing complex"/>
    <property type="evidence" value="ECO:0007669"/>
    <property type="project" value="TreeGrafter"/>
</dbReference>
<evidence type="ECO:0000313" key="19">
    <source>
        <dbReference type="WBParaSite" id="TREG1_38610.1"/>
    </source>
</evidence>
<evidence type="ECO:0000256" key="4">
    <source>
        <dbReference type="ARBA" id="ARBA00022692"/>
    </source>
</evidence>
<dbReference type="CDD" id="cd00054">
    <property type="entry name" value="EGF_CA"/>
    <property type="match status" value="4"/>
</dbReference>
<dbReference type="Gene3D" id="2.10.25.10">
    <property type="entry name" value="Laminin"/>
    <property type="match status" value="5"/>
</dbReference>
<dbReference type="SMART" id="SM00179">
    <property type="entry name" value="EGF_CA"/>
    <property type="match status" value="4"/>
</dbReference>
<dbReference type="FunFam" id="2.10.25.10:FF:000173">
    <property type="entry name" value="Neurogenic locus notch protein 2"/>
    <property type="match status" value="1"/>
</dbReference>
<feature type="transmembrane region" description="Helical" evidence="15">
    <location>
        <begin position="583"/>
        <end position="605"/>
    </location>
</feature>
<keyword evidence="10" id="KW-0325">Glycoprotein</keyword>
<dbReference type="Proteomes" id="UP000050795">
    <property type="component" value="Unassembled WGS sequence"/>
</dbReference>
<dbReference type="PRINTS" id="PR01983">
    <property type="entry name" value="NOTCH"/>
</dbReference>
<evidence type="ECO:0000256" key="13">
    <source>
        <dbReference type="PROSITE-ProRule" id="PRU00076"/>
    </source>
</evidence>
<dbReference type="GO" id="GO:0012505">
    <property type="term" value="C:endomembrane system"/>
    <property type="evidence" value="ECO:0007669"/>
    <property type="project" value="UniProtKB-SubCell"/>
</dbReference>
<feature type="disulfide bond" evidence="13">
    <location>
        <begin position="251"/>
        <end position="260"/>
    </location>
</feature>
<dbReference type="PANTHER" id="PTHR24049:SF22">
    <property type="entry name" value="DROSOPHILA CRUMBS HOMOLOG"/>
    <property type="match status" value="1"/>
</dbReference>
<reference evidence="18" key="1">
    <citation type="submission" date="2022-06" db="EMBL/GenBank/DDBJ databases">
        <authorList>
            <person name="Berger JAMES D."/>
            <person name="Berger JAMES D."/>
        </authorList>
    </citation>
    <scope>NUCLEOTIDE SEQUENCE [LARGE SCALE GENOMIC DNA]</scope>
</reference>
<evidence type="ECO:0000313" key="18">
    <source>
        <dbReference type="Proteomes" id="UP000050795"/>
    </source>
</evidence>
<dbReference type="Pfam" id="PF00008">
    <property type="entry name" value="EGF"/>
    <property type="match status" value="3"/>
</dbReference>
<comment type="subcellular location">
    <subcellularLocation>
        <location evidence="11">Endomembrane system</location>
        <topology evidence="11">Single-pass type I membrane protein</topology>
    </subcellularLocation>
    <subcellularLocation>
        <location evidence="1">Secreted</location>
    </subcellularLocation>
</comment>
<keyword evidence="8 15" id="KW-0472">Membrane</keyword>
<evidence type="ECO:0000256" key="8">
    <source>
        <dbReference type="ARBA" id="ARBA00023136"/>
    </source>
</evidence>
<dbReference type="Pfam" id="PF12796">
    <property type="entry name" value="Ank_2"/>
    <property type="match status" value="2"/>
</dbReference>
<dbReference type="Gene3D" id="1.25.40.20">
    <property type="entry name" value="Ankyrin repeat-containing domain"/>
    <property type="match status" value="1"/>
</dbReference>
<dbReference type="SUPFAM" id="SSF90193">
    <property type="entry name" value="Notch domain"/>
    <property type="match status" value="1"/>
</dbReference>
<feature type="signal peptide" evidence="16">
    <location>
        <begin position="1"/>
        <end position="26"/>
    </location>
</feature>
<dbReference type="InterPro" id="IPR036770">
    <property type="entry name" value="Ankyrin_rpt-contain_sf"/>
</dbReference>
<keyword evidence="9 13" id="KW-1015">Disulfide bond</keyword>
<dbReference type="PROSITE" id="PS00022">
    <property type="entry name" value="EGF_1"/>
    <property type="match status" value="4"/>
</dbReference>
<dbReference type="InterPro" id="IPR035993">
    <property type="entry name" value="Notch-like_dom_sf"/>
</dbReference>
<feature type="disulfide bond" evidence="13">
    <location>
        <begin position="154"/>
        <end position="163"/>
    </location>
</feature>
<keyword evidence="7 15" id="KW-1133">Transmembrane helix</keyword>
<dbReference type="WBParaSite" id="TREG1_38610.2">
    <property type="protein sequence ID" value="TREG1_38610.2"/>
    <property type="gene ID" value="TREG1_38610"/>
</dbReference>
<dbReference type="Pfam" id="PF00066">
    <property type="entry name" value="Notch"/>
    <property type="match status" value="2"/>
</dbReference>
<evidence type="ECO:0000256" key="9">
    <source>
        <dbReference type="ARBA" id="ARBA00023157"/>
    </source>
</evidence>
<dbReference type="PANTHER" id="PTHR24049">
    <property type="entry name" value="CRUMBS FAMILY MEMBER"/>
    <property type="match status" value="1"/>
</dbReference>
<sequence length="1254" mass="141150">MLNIEHTSFIILHIITLFNVIYLCCAAETENNKLSTYHDPCQSNPCQNNADCVNIHDWKGRTSKNGLNTQSDYYCVCLKGWTGQNCTEDIDDCVKQPCLNGGTCEDRPNMRFYCHCPADYVGQTCEHRNPCRISPCLNGGLCQSDPFGQFSCKCPRWYTGLRCEKEINPCYPHSPCLGKNSVCYLITSKNRIISGPPFLIRKSEYITDFKCDCGSGFTGRYCDMKQNLCQMNSCQNGATCLQNGENYSCLCPVGFTGTLCNIPVNNAKHPTSNSSSILIQNKTSKLNSMNTDTKQKFNLFNDYCSHIGCDNARPGDGICQANCIYANCLNAELELKHDCQYWIKCLQLTVQPMRQYNQTTCVEQFKNGKCQPECNRNECYLDGFDCMQSASYCELSDSCLKTYGDGVCQKPCNTFQCGNDGGDCDNGAKEEESHNYVRKYVLFYLNTNQSQFMENRNQFLGNLGQILQALVRLAKDESTGEDLVEDIPSKYQFKLLLEVVSPSSPLNLVCKETDTHLCTNPIVLLLKTNELKDYILAALTTVKYRSLFSIKYFTFVDSPSQSHFKAPWEEDIPSTTRISKEAIGLYVCICILAGITILLVLFLVFQRDSSWQKPLKRVRTNGIWCPPIPPIYEKTNQVEMVEPQSIMYYTGINPTVSAEPTPPSSMLIPTTVNTPKTSNNAFKQALPSNIFRTYLNPSVIDEKEKFLPHNWGKYEIEGNPTGVITNEIPNTDFEWVDGYSPPWKKKCSNQDDIVEDFLSDNSMNLFTSPKCLDNYFTKQDEIYSCGKKLEEKYQQRECQLKLAERIDSSMFMPNQTAKDSEVIDVNKNATNVIGNNEIKQVIVGVDNSVKKELTEIITTMDGLHPCNTVQHNQIENLLTLYNKQDKCEDKFIDHNKPIEYLDENSSKPSIPQDHNILHLAAHMNAGHDVISKICHNVHDQESFNTFYIDSSGRTALCNAAAANSLESINSLYHLEKEVLASKKLVKCLKSNQNSALKSSCRSRKRCQPYESGQCTPIIAAIQAGNDEVVRLLLDEGCSYNTTDQYGRNAVHWAAVTNSITALSRLAQCKGFARLMNMKDDWDRTPIMLAIREGCEEAVEFLLEKQAKIEVVDCMENDCLSLCIEKGYGKIHELLLNYIRSRGLDSKLAIDDNNIRLTDGNPVIRKKERTLMSALESEHTRVPMTTEMNNPSTGLAQCGLGQITGLDWVSLSDNTDSEEMSDCDRSTGDVDEEDDEITPKVANTDTHSSSPSGYL</sequence>
<proteinExistence type="predicted"/>